<organism evidence="2 3">
    <name type="scientific">Kribbella karoonensis</name>
    <dbReference type="NCBI Taxonomy" id="324851"/>
    <lineage>
        <taxon>Bacteria</taxon>
        <taxon>Bacillati</taxon>
        <taxon>Actinomycetota</taxon>
        <taxon>Actinomycetes</taxon>
        <taxon>Propionibacteriales</taxon>
        <taxon>Kribbellaceae</taxon>
        <taxon>Kribbella</taxon>
    </lineage>
</organism>
<protein>
    <recommendedName>
        <fullName evidence="4">PPE family protein</fullName>
    </recommendedName>
</protein>
<dbReference type="RefSeq" id="WP_344192738.1">
    <property type="nucleotide sequence ID" value="NZ_BAAAND010000006.1"/>
</dbReference>
<comment type="caution">
    <text evidence="2">The sequence shown here is derived from an EMBL/GenBank/DDBJ whole genome shotgun (WGS) entry which is preliminary data.</text>
</comment>
<dbReference type="EMBL" id="BAAAND010000006">
    <property type="protein sequence ID" value="GAA1587251.1"/>
    <property type="molecule type" value="Genomic_DNA"/>
</dbReference>
<feature type="compositionally biased region" description="Low complexity" evidence="1">
    <location>
        <begin position="334"/>
        <end position="350"/>
    </location>
</feature>
<reference evidence="2 3" key="1">
    <citation type="journal article" date="2019" name="Int. J. Syst. Evol. Microbiol.">
        <title>The Global Catalogue of Microorganisms (GCM) 10K type strain sequencing project: providing services to taxonomists for standard genome sequencing and annotation.</title>
        <authorList>
            <consortium name="The Broad Institute Genomics Platform"/>
            <consortium name="The Broad Institute Genome Sequencing Center for Infectious Disease"/>
            <person name="Wu L."/>
            <person name="Ma J."/>
        </authorList>
    </citation>
    <scope>NUCLEOTIDE SEQUENCE [LARGE SCALE GENOMIC DNA]</scope>
    <source>
        <strain evidence="2 3">JCM 14304</strain>
    </source>
</reference>
<evidence type="ECO:0000256" key="1">
    <source>
        <dbReference type="SAM" id="MobiDB-lite"/>
    </source>
</evidence>
<accession>A0ABN2DWJ5</accession>
<keyword evidence="3" id="KW-1185">Reference proteome</keyword>
<evidence type="ECO:0008006" key="4">
    <source>
        <dbReference type="Google" id="ProtNLM"/>
    </source>
</evidence>
<dbReference type="Proteomes" id="UP001500190">
    <property type="component" value="Unassembled WGS sequence"/>
</dbReference>
<feature type="region of interest" description="Disordered" evidence="1">
    <location>
        <begin position="328"/>
        <end position="372"/>
    </location>
</feature>
<name>A0ABN2DWJ5_9ACTN</name>
<gene>
    <name evidence="2" type="ORF">GCM10009742_36750</name>
</gene>
<proteinExistence type="predicted"/>
<evidence type="ECO:0000313" key="2">
    <source>
        <dbReference type="EMBL" id="GAA1587251.1"/>
    </source>
</evidence>
<evidence type="ECO:0000313" key="3">
    <source>
        <dbReference type="Proteomes" id="UP001500190"/>
    </source>
</evidence>
<sequence length="372" mass="39363">MTTPSEGPAGWGQGSWLDATDWLAALSAEEQQNLRAVVGMTPEQRQAAMAFANLDDRQQGNLMRAANRDPLRTRIENATRAAVAKVHLTYDNTRGRISEMATSLASQARDYRAAAVQGARDLGASAAQTYRDTRDTVVQAGRNAMDRAEELGQQAVGAYESGRDRVVDMAQRGQVALDQAWQSGTERAGAIRDSAVQGARNVGANAMQGARNARDAAVGAGRSTLEAGRNAVGRAGRWFEGKFNNAMIKAESAVASYNAGRHNPDLGASGLSAKDRAEMAQRFSAALNAPTMEARNEILQDMARTSQSQVNQSAGVQSDVQRSAMAAFSGVPGPGAQAPQTPAATGQQPGEHGAQQQTGANMVKPKDNNIQR</sequence>